<reference evidence="4 5" key="1">
    <citation type="submission" date="2018-11" db="EMBL/GenBank/DDBJ databases">
        <title>Enterobacteriaceae from Patient.</title>
        <authorList>
            <person name="Shen C."/>
            <person name="Yang Y."/>
            <person name="Tian G."/>
        </authorList>
    </citation>
    <scope>NUCLEOTIDE SEQUENCE [LARGE SCALE GENOMIC DNA]</scope>
    <source>
        <strain evidence="4 5">GBGD28</strain>
    </source>
</reference>
<dbReference type="Gene3D" id="3.90.550.10">
    <property type="entry name" value="Spore Coat Polysaccharide Biosynthesis Protein SpsA, Chain A"/>
    <property type="match status" value="1"/>
</dbReference>
<comment type="caution">
    <text evidence="4">The sequence shown here is derived from an EMBL/GenBank/DDBJ whole genome shotgun (WGS) entry which is preliminary data.</text>
</comment>
<accession>A0A3P1XEB9</accession>
<dbReference type="RefSeq" id="WP_286364393.1">
    <property type="nucleotide sequence ID" value="NZ_RQTU01000688.1"/>
</dbReference>
<dbReference type="GO" id="GO:0016757">
    <property type="term" value="F:glycosyltransferase activity"/>
    <property type="evidence" value="ECO:0007669"/>
    <property type="project" value="UniProtKB-KW"/>
</dbReference>
<evidence type="ECO:0000256" key="1">
    <source>
        <dbReference type="ARBA" id="ARBA00022676"/>
    </source>
</evidence>
<dbReference type="GO" id="GO:0046872">
    <property type="term" value="F:metal ion binding"/>
    <property type="evidence" value="ECO:0007669"/>
    <property type="project" value="UniProtKB-KW"/>
</dbReference>
<dbReference type="InterPro" id="IPR050748">
    <property type="entry name" value="Glycosyltrans_8_dom-fam"/>
</dbReference>
<gene>
    <name evidence="4" type="ORF">EIA08_31800</name>
</gene>
<protein>
    <submittedName>
        <fullName evidence="4">Lipopolysaccharide 1,3-galactosyltransferase</fullName>
    </submittedName>
</protein>
<dbReference type="PANTHER" id="PTHR13778">
    <property type="entry name" value="GLYCOSYLTRANSFERASE 8 DOMAIN-CONTAINING PROTEIN"/>
    <property type="match status" value="1"/>
</dbReference>
<dbReference type="EMBL" id="RQTU01000688">
    <property type="protein sequence ID" value="RRD56270.1"/>
    <property type="molecule type" value="Genomic_DNA"/>
</dbReference>
<organism evidence="4 5">
    <name type="scientific">Escherichia coli</name>
    <dbReference type="NCBI Taxonomy" id="562"/>
    <lineage>
        <taxon>Bacteria</taxon>
        <taxon>Pseudomonadati</taxon>
        <taxon>Pseudomonadota</taxon>
        <taxon>Gammaproteobacteria</taxon>
        <taxon>Enterobacterales</taxon>
        <taxon>Enterobacteriaceae</taxon>
        <taxon>Escherichia</taxon>
    </lineage>
</organism>
<proteinExistence type="predicted"/>
<feature type="non-terminal residue" evidence="4">
    <location>
        <position position="1"/>
    </location>
</feature>
<evidence type="ECO:0000256" key="2">
    <source>
        <dbReference type="ARBA" id="ARBA00022679"/>
    </source>
</evidence>
<dbReference type="AlphaFoldDB" id="A0A3P1XEB9"/>
<dbReference type="InterPro" id="IPR029044">
    <property type="entry name" value="Nucleotide-diphossugar_trans"/>
</dbReference>
<dbReference type="PANTHER" id="PTHR13778:SF47">
    <property type="entry name" value="LIPOPOLYSACCHARIDE 1,3-GALACTOSYLTRANSFERASE"/>
    <property type="match status" value="1"/>
</dbReference>
<dbReference type="InterPro" id="IPR002495">
    <property type="entry name" value="Glyco_trans_8"/>
</dbReference>
<sequence length="161" mass="18283">LRSLPSTKNWTHAIYFRFVIADYFINKAPKVLYLDADIICQGTIEPLINFSFPDDKVAMVVTEGQADWWEKRAHSLGVAGIAKGYFNSGFLLINTAQWAAQQVSARAIAMLNEPEIIKKITHPDQDVLNMLLADKLIFADIKYNTQFSLNYQLKESFINPV</sequence>
<dbReference type="Pfam" id="PF01501">
    <property type="entry name" value="Glyco_transf_8"/>
    <property type="match status" value="1"/>
</dbReference>
<dbReference type="Proteomes" id="UP000271008">
    <property type="component" value="Unassembled WGS sequence"/>
</dbReference>
<evidence type="ECO:0000313" key="4">
    <source>
        <dbReference type="EMBL" id="RRD56270.1"/>
    </source>
</evidence>
<dbReference type="SUPFAM" id="SSF53448">
    <property type="entry name" value="Nucleotide-diphospho-sugar transferases"/>
    <property type="match status" value="1"/>
</dbReference>
<evidence type="ECO:0000313" key="5">
    <source>
        <dbReference type="Proteomes" id="UP000271008"/>
    </source>
</evidence>
<evidence type="ECO:0000256" key="3">
    <source>
        <dbReference type="ARBA" id="ARBA00022723"/>
    </source>
</evidence>
<keyword evidence="1 4" id="KW-0328">Glycosyltransferase</keyword>
<feature type="non-terminal residue" evidence="4">
    <location>
        <position position="161"/>
    </location>
</feature>
<keyword evidence="3" id="KW-0479">Metal-binding</keyword>
<keyword evidence="2 4" id="KW-0808">Transferase</keyword>
<name>A0A3P1XEB9_ECOLX</name>